<evidence type="ECO:0000313" key="1">
    <source>
        <dbReference type="EMBL" id="GLB38761.1"/>
    </source>
</evidence>
<sequence>MTVNARDVPVCKLPTRVSSSTLCGTGHGIPFGDEEVVTRRLLSIKGGGGLGENGSNILLSKAANFLRPLD</sequence>
<dbReference type="EMBL" id="BRPK01000005">
    <property type="protein sequence ID" value="GLB38761.1"/>
    <property type="molecule type" value="Genomic_DNA"/>
</dbReference>
<gene>
    <name evidence="1" type="ORF">LshimejAT787_0506260</name>
</gene>
<comment type="caution">
    <text evidence="1">The sequence shown here is derived from an EMBL/GenBank/DDBJ whole genome shotgun (WGS) entry which is preliminary data.</text>
</comment>
<accession>A0A9P3PNY9</accession>
<organism evidence="1 2">
    <name type="scientific">Lyophyllum shimeji</name>
    <name type="common">Hon-shimeji</name>
    <name type="synonym">Tricholoma shimeji</name>
    <dbReference type="NCBI Taxonomy" id="47721"/>
    <lineage>
        <taxon>Eukaryota</taxon>
        <taxon>Fungi</taxon>
        <taxon>Dikarya</taxon>
        <taxon>Basidiomycota</taxon>
        <taxon>Agaricomycotina</taxon>
        <taxon>Agaricomycetes</taxon>
        <taxon>Agaricomycetidae</taxon>
        <taxon>Agaricales</taxon>
        <taxon>Tricholomatineae</taxon>
        <taxon>Lyophyllaceae</taxon>
        <taxon>Lyophyllum</taxon>
    </lineage>
</organism>
<reference evidence="1" key="1">
    <citation type="submission" date="2022-07" db="EMBL/GenBank/DDBJ databases">
        <title>The genome of Lyophyllum shimeji provides insight into the initial evolution of ectomycorrhizal fungal genome.</title>
        <authorList>
            <person name="Kobayashi Y."/>
            <person name="Shibata T."/>
            <person name="Hirakawa H."/>
            <person name="Shigenobu S."/>
            <person name="Nishiyama T."/>
            <person name="Yamada A."/>
            <person name="Hasebe M."/>
            <person name="Kawaguchi M."/>
        </authorList>
    </citation>
    <scope>NUCLEOTIDE SEQUENCE</scope>
    <source>
        <strain evidence="1">AT787</strain>
    </source>
</reference>
<keyword evidence="2" id="KW-1185">Reference proteome</keyword>
<dbReference type="Proteomes" id="UP001063166">
    <property type="component" value="Unassembled WGS sequence"/>
</dbReference>
<evidence type="ECO:0000313" key="2">
    <source>
        <dbReference type="Proteomes" id="UP001063166"/>
    </source>
</evidence>
<name>A0A9P3PNY9_LYOSH</name>
<proteinExistence type="predicted"/>
<dbReference type="AlphaFoldDB" id="A0A9P3PNY9"/>
<protein>
    <submittedName>
        <fullName evidence="1">Uncharacterized protein</fullName>
    </submittedName>
</protein>